<dbReference type="Proteomes" id="UP000198211">
    <property type="component" value="Unassembled WGS sequence"/>
</dbReference>
<feature type="compositionally biased region" description="Basic residues" evidence="1">
    <location>
        <begin position="196"/>
        <end position="211"/>
    </location>
</feature>
<evidence type="ECO:0000313" key="3">
    <source>
        <dbReference type="Proteomes" id="UP000198211"/>
    </source>
</evidence>
<gene>
    <name evidence="2" type="ORF">PHMEG_00040451</name>
</gene>
<reference evidence="3" key="1">
    <citation type="submission" date="2017-03" db="EMBL/GenBank/DDBJ databases">
        <title>Phytopthora megakarya and P. palmivora, two closely related causual agents of cacao black pod achieved similar genome size and gene model numbers by different mechanisms.</title>
        <authorList>
            <person name="Ali S."/>
            <person name="Shao J."/>
            <person name="Larry D.J."/>
            <person name="Kronmiller B."/>
            <person name="Shen D."/>
            <person name="Strem M.D."/>
            <person name="Melnick R.L."/>
            <person name="Guiltinan M.J."/>
            <person name="Tyler B.M."/>
            <person name="Meinhardt L.W."/>
            <person name="Bailey B.A."/>
        </authorList>
    </citation>
    <scope>NUCLEOTIDE SEQUENCE [LARGE SCALE GENOMIC DNA]</scope>
    <source>
        <strain evidence="3">zdho120</strain>
    </source>
</reference>
<sequence>MALGMPWLARHNPIIDWEKRRVVRFGRRGATESDGSVSTADTPNGASEPPSETVARATVSGRSAWSAWAVTTPGVSGQGPDTTKKVSAVRRRGDNSVSTPGVDTRSISKSREFSATPGVDATSCVDGCKRPALKLACFRAAGLHEAGRDQAGLDDACLRVQEPVGDRPQTGMSAGGIKEHSSMDGPGRNASESGIHKKKRRRKHKTLRKSRSRTETLHGMSAGQTQEPTVAVETLNVLTQACTGYQFEKMELENPPTDTSELISLPVMSWKRFAKDLYDGRIEQLCILSDCERMTSETKELGQLFAGSPTESDDTLSGKTKQERFNEQSCKILREHIHVLSQNRTGLLRKKYPDATVGSSK</sequence>
<evidence type="ECO:0000313" key="2">
    <source>
        <dbReference type="EMBL" id="OWY91109.1"/>
    </source>
</evidence>
<feature type="region of interest" description="Disordered" evidence="1">
    <location>
        <begin position="163"/>
        <end position="225"/>
    </location>
</feature>
<dbReference type="EMBL" id="NBNE01021052">
    <property type="protein sequence ID" value="OWY91109.1"/>
    <property type="molecule type" value="Genomic_DNA"/>
</dbReference>
<comment type="caution">
    <text evidence="2">The sequence shown here is derived from an EMBL/GenBank/DDBJ whole genome shotgun (WGS) entry which is preliminary data.</text>
</comment>
<keyword evidence="2" id="KW-0808">Transferase</keyword>
<evidence type="ECO:0000256" key="1">
    <source>
        <dbReference type="SAM" id="MobiDB-lite"/>
    </source>
</evidence>
<keyword evidence="2" id="KW-0695">RNA-directed DNA polymerase</keyword>
<organism evidence="2 3">
    <name type="scientific">Phytophthora megakarya</name>
    <dbReference type="NCBI Taxonomy" id="4795"/>
    <lineage>
        <taxon>Eukaryota</taxon>
        <taxon>Sar</taxon>
        <taxon>Stramenopiles</taxon>
        <taxon>Oomycota</taxon>
        <taxon>Peronosporomycetes</taxon>
        <taxon>Peronosporales</taxon>
        <taxon>Peronosporaceae</taxon>
        <taxon>Phytophthora</taxon>
    </lineage>
</organism>
<dbReference type="AlphaFoldDB" id="A0A225UG57"/>
<feature type="region of interest" description="Disordered" evidence="1">
    <location>
        <begin position="28"/>
        <end position="59"/>
    </location>
</feature>
<feature type="non-terminal residue" evidence="2">
    <location>
        <position position="361"/>
    </location>
</feature>
<keyword evidence="3" id="KW-1185">Reference proteome</keyword>
<feature type="compositionally biased region" description="Polar residues" evidence="1">
    <location>
        <begin position="33"/>
        <end position="45"/>
    </location>
</feature>
<dbReference type="GO" id="GO:0003964">
    <property type="term" value="F:RNA-directed DNA polymerase activity"/>
    <property type="evidence" value="ECO:0007669"/>
    <property type="project" value="UniProtKB-KW"/>
</dbReference>
<protein>
    <submittedName>
        <fullName evidence="2">Reverse transcriptase</fullName>
    </submittedName>
</protein>
<feature type="compositionally biased region" description="Polar residues" evidence="1">
    <location>
        <begin position="95"/>
        <end position="107"/>
    </location>
</feature>
<accession>A0A225UG57</accession>
<proteinExistence type="predicted"/>
<feature type="region of interest" description="Disordered" evidence="1">
    <location>
        <begin position="71"/>
        <end position="110"/>
    </location>
</feature>
<name>A0A225UG57_9STRA</name>
<keyword evidence="2" id="KW-0548">Nucleotidyltransferase</keyword>
<dbReference type="OrthoDB" id="3262920at2759"/>